<dbReference type="Proteomes" id="UP001174909">
    <property type="component" value="Unassembled WGS sequence"/>
</dbReference>
<dbReference type="AlphaFoldDB" id="A0AA35WTW7"/>
<feature type="non-terminal residue" evidence="2">
    <location>
        <position position="59"/>
    </location>
</feature>
<organism evidence="2 3">
    <name type="scientific">Geodia barretti</name>
    <name type="common">Barrett's horny sponge</name>
    <dbReference type="NCBI Taxonomy" id="519541"/>
    <lineage>
        <taxon>Eukaryota</taxon>
        <taxon>Metazoa</taxon>
        <taxon>Porifera</taxon>
        <taxon>Demospongiae</taxon>
        <taxon>Heteroscleromorpha</taxon>
        <taxon>Tetractinellida</taxon>
        <taxon>Astrophorina</taxon>
        <taxon>Geodiidae</taxon>
        <taxon>Geodia</taxon>
    </lineage>
</organism>
<sequence length="59" mass="6609">MHQVSQLSPPPTLSHEMKTRSTRGTIPRWGTFTPPPILRSNQRQPTTLTAIALLVQQFG</sequence>
<reference evidence="2" key="1">
    <citation type="submission" date="2023-03" db="EMBL/GenBank/DDBJ databases">
        <authorList>
            <person name="Steffen K."/>
            <person name="Cardenas P."/>
        </authorList>
    </citation>
    <scope>NUCLEOTIDE SEQUENCE</scope>
</reference>
<proteinExistence type="predicted"/>
<keyword evidence="3" id="KW-1185">Reference proteome</keyword>
<evidence type="ECO:0000256" key="1">
    <source>
        <dbReference type="SAM" id="MobiDB-lite"/>
    </source>
</evidence>
<evidence type="ECO:0000313" key="2">
    <source>
        <dbReference type="EMBL" id="CAI8033638.1"/>
    </source>
</evidence>
<feature type="region of interest" description="Disordered" evidence="1">
    <location>
        <begin position="1"/>
        <end position="41"/>
    </location>
</feature>
<protein>
    <submittedName>
        <fullName evidence="2">Uncharacterized protein</fullName>
    </submittedName>
</protein>
<evidence type="ECO:0000313" key="3">
    <source>
        <dbReference type="Proteomes" id="UP001174909"/>
    </source>
</evidence>
<accession>A0AA35WTW7</accession>
<gene>
    <name evidence="2" type="ORF">GBAR_LOCUS18974</name>
</gene>
<name>A0AA35WTW7_GEOBA</name>
<comment type="caution">
    <text evidence="2">The sequence shown here is derived from an EMBL/GenBank/DDBJ whole genome shotgun (WGS) entry which is preliminary data.</text>
</comment>
<dbReference type="EMBL" id="CASHTH010002682">
    <property type="protein sequence ID" value="CAI8033638.1"/>
    <property type="molecule type" value="Genomic_DNA"/>
</dbReference>